<keyword evidence="2" id="KW-1185">Reference proteome</keyword>
<proteinExistence type="predicted"/>
<name>A0ACB9Z8Y4_9PEZI</name>
<comment type="caution">
    <text evidence="1">The sequence shown here is derived from an EMBL/GenBank/DDBJ whole genome shotgun (WGS) entry which is preliminary data.</text>
</comment>
<sequence>MKSAYLPINGGHGAITTIGELNTVKIADDGKSAQIGGVALTKTVTDALWAAGKQTSGCHGFHQGRYELIADQFLLMNIVLAGGSMQTIDETSDLWWAMKGAGHNFGVVTSVTSKIYDPKEVVHFSCFINLPDVDPNNAVILFFIIQGGVQVVDPDLTSPFVKLEPVTLNSNIDAPCQKVGLVNTRFTIDVETYDTQAQRKVYDMFSLATHETPALDGSLFLFEGYSLQAVQAVPRESTAISYQKLQQKAAKLSEDLRQIIHKATGRKEMHTYVNYAFGTETKEQIYGHEEWRRKKLLHLKNKYNPDRKFSFYAPIA</sequence>
<dbReference type="Proteomes" id="UP001497700">
    <property type="component" value="Unassembled WGS sequence"/>
</dbReference>
<gene>
    <name evidence="1" type="ORF">F4820DRAFT_456547</name>
</gene>
<organism evidence="1 2">
    <name type="scientific">Hypoxylon rubiginosum</name>
    <dbReference type="NCBI Taxonomy" id="110542"/>
    <lineage>
        <taxon>Eukaryota</taxon>
        <taxon>Fungi</taxon>
        <taxon>Dikarya</taxon>
        <taxon>Ascomycota</taxon>
        <taxon>Pezizomycotina</taxon>
        <taxon>Sordariomycetes</taxon>
        <taxon>Xylariomycetidae</taxon>
        <taxon>Xylariales</taxon>
        <taxon>Hypoxylaceae</taxon>
        <taxon>Hypoxylon</taxon>
    </lineage>
</organism>
<evidence type="ECO:0000313" key="1">
    <source>
        <dbReference type="EMBL" id="KAI4868239.1"/>
    </source>
</evidence>
<reference evidence="1 2" key="1">
    <citation type="journal article" date="2022" name="New Phytol.">
        <title>Ecological generalism drives hyperdiversity of secondary metabolite gene clusters in xylarialean endophytes.</title>
        <authorList>
            <person name="Franco M.E.E."/>
            <person name="Wisecaver J.H."/>
            <person name="Arnold A.E."/>
            <person name="Ju Y.M."/>
            <person name="Slot J.C."/>
            <person name="Ahrendt S."/>
            <person name="Moore L.P."/>
            <person name="Eastman K.E."/>
            <person name="Scott K."/>
            <person name="Konkel Z."/>
            <person name="Mondo S.J."/>
            <person name="Kuo A."/>
            <person name="Hayes R.D."/>
            <person name="Haridas S."/>
            <person name="Andreopoulos B."/>
            <person name="Riley R."/>
            <person name="LaButti K."/>
            <person name="Pangilinan J."/>
            <person name="Lipzen A."/>
            <person name="Amirebrahimi M."/>
            <person name="Yan J."/>
            <person name="Adam C."/>
            <person name="Keymanesh K."/>
            <person name="Ng V."/>
            <person name="Louie K."/>
            <person name="Northen T."/>
            <person name="Drula E."/>
            <person name="Henrissat B."/>
            <person name="Hsieh H.M."/>
            <person name="Youens-Clark K."/>
            <person name="Lutzoni F."/>
            <person name="Miadlikowska J."/>
            <person name="Eastwood D.C."/>
            <person name="Hamelin R.C."/>
            <person name="Grigoriev I.V."/>
            <person name="U'Ren J.M."/>
        </authorList>
    </citation>
    <scope>NUCLEOTIDE SEQUENCE [LARGE SCALE GENOMIC DNA]</scope>
    <source>
        <strain evidence="1 2">CBS 119005</strain>
    </source>
</reference>
<accession>A0ACB9Z8Y4</accession>
<evidence type="ECO:0000313" key="2">
    <source>
        <dbReference type="Proteomes" id="UP001497700"/>
    </source>
</evidence>
<dbReference type="EMBL" id="MU393440">
    <property type="protein sequence ID" value="KAI4868239.1"/>
    <property type="molecule type" value="Genomic_DNA"/>
</dbReference>
<protein>
    <submittedName>
        <fullName evidence="1">FAD-binding domain-containing protein</fullName>
    </submittedName>
</protein>